<name>A0A5U6VN42_SALER</name>
<reference evidence="3" key="1">
    <citation type="submission" date="2018-07" db="EMBL/GenBank/DDBJ databases">
        <authorList>
            <consortium name="GenomeTrakr network: Whole genome sequencing for foodborne pathogen traceback"/>
        </authorList>
    </citation>
    <scope>NUCLEOTIDE SEQUENCE</scope>
    <source>
        <strain evidence="3">CFSAN056619</strain>
        <strain evidence="2">CFSAN056620</strain>
    </source>
</reference>
<gene>
    <name evidence="2" type="ORF">BRP53_12325</name>
    <name evidence="3" type="ORF">BRP54_14240</name>
</gene>
<dbReference type="EMBL" id="AAGREK010000022">
    <property type="protein sequence ID" value="EBR1082991.1"/>
    <property type="molecule type" value="Genomic_DNA"/>
</dbReference>
<organism evidence="3">
    <name type="scientific">Salmonella enterica</name>
    <name type="common">Salmonella choleraesuis</name>
    <dbReference type="NCBI Taxonomy" id="28901"/>
    <lineage>
        <taxon>Bacteria</taxon>
        <taxon>Pseudomonadati</taxon>
        <taxon>Pseudomonadota</taxon>
        <taxon>Gammaproteobacteria</taxon>
        <taxon>Enterobacterales</taxon>
        <taxon>Enterobacteriaceae</taxon>
        <taxon>Salmonella</taxon>
    </lineage>
</organism>
<keyword evidence="1" id="KW-0472">Membrane</keyword>
<evidence type="ECO:0000256" key="1">
    <source>
        <dbReference type="SAM" id="Phobius"/>
    </source>
</evidence>
<dbReference type="EMBL" id="AAGRCR010000015">
    <property type="protein sequence ID" value="EBR0897457.1"/>
    <property type="molecule type" value="Genomic_DNA"/>
</dbReference>
<comment type="caution">
    <text evidence="3">The sequence shown here is derived from an EMBL/GenBank/DDBJ whole genome shotgun (WGS) entry which is preliminary data.</text>
</comment>
<keyword evidence="1" id="KW-0812">Transmembrane</keyword>
<protein>
    <submittedName>
        <fullName evidence="3">Uncharacterized protein</fullName>
    </submittedName>
</protein>
<evidence type="ECO:0000313" key="3">
    <source>
        <dbReference type="EMBL" id="EBR1082991.1"/>
    </source>
</evidence>
<proteinExistence type="predicted"/>
<feature type="transmembrane region" description="Helical" evidence="1">
    <location>
        <begin position="12"/>
        <end position="33"/>
    </location>
</feature>
<keyword evidence="1" id="KW-1133">Transmembrane helix</keyword>
<accession>A0A5U6VN42</accession>
<sequence>MISTKPGIYAKIIFILLIIGFLIFPTSVFYGSYNKIFENSNTDNSFKIVVYKTEVYNLFSLYKFLRGENYFFVIYDKCGNVAFKPYLWFGMDSSVAYGGFHFSKNDKNTLFFPTNDGVDSIELVSNTSACP</sequence>
<dbReference type="RefSeq" id="WP_133308737.1">
    <property type="nucleotide sequence ID" value="NZ_BCPK01000073.1"/>
</dbReference>
<evidence type="ECO:0000313" key="2">
    <source>
        <dbReference type="EMBL" id="EBR0897457.1"/>
    </source>
</evidence>
<dbReference type="AlphaFoldDB" id="A0A5U6VN42"/>